<dbReference type="Pfam" id="PF25275">
    <property type="entry name" value="Golvesin_C"/>
    <property type="match status" value="1"/>
</dbReference>
<evidence type="ECO:0000259" key="1">
    <source>
        <dbReference type="Pfam" id="PF09992"/>
    </source>
</evidence>
<evidence type="ECO:0000313" key="5">
    <source>
        <dbReference type="Proteomes" id="UP000245535"/>
    </source>
</evidence>
<reference evidence="4 5" key="1">
    <citation type="submission" date="2018-03" db="EMBL/GenBank/DDBJ databases">
        <title>Genomic Encyclopedia of Archaeal and Bacterial Type Strains, Phase II (KMG-II): from individual species to whole genera.</title>
        <authorList>
            <person name="Goeker M."/>
        </authorList>
    </citation>
    <scope>NUCLEOTIDE SEQUENCE [LARGE SCALE GENOMIC DNA]</scope>
    <source>
        <strain evidence="4 5">DSM 28229</strain>
    </source>
</reference>
<name>A0A315ZF86_SEDFL</name>
<keyword evidence="5" id="KW-1185">Reference proteome</keyword>
<accession>A0A315ZF86</accession>
<dbReference type="RefSeq" id="WP_109615355.1">
    <property type="nucleotide sequence ID" value="NZ_QGDO01000001.1"/>
</dbReference>
<feature type="domain" description="Golvesin/Xly CBD-like" evidence="3">
    <location>
        <begin position="343"/>
        <end position="456"/>
    </location>
</feature>
<feature type="domain" description="Phosphodiester glycosidase" evidence="1">
    <location>
        <begin position="103"/>
        <end position="318"/>
    </location>
</feature>
<dbReference type="InterPro" id="IPR026444">
    <property type="entry name" value="Secre_tail"/>
</dbReference>
<dbReference type="PANTHER" id="PTHR40446">
    <property type="entry name" value="N-ACETYLGLUCOSAMINE-1-PHOSPHODIESTER ALPHA-N-ACETYLGLUCOSAMINIDASE"/>
    <property type="match status" value="1"/>
</dbReference>
<dbReference type="AlphaFoldDB" id="A0A315ZF86"/>
<protein>
    <submittedName>
        <fullName evidence="4">Putative secreted protein (Por secretion system target)</fullName>
    </submittedName>
</protein>
<organism evidence="4 5">
    <name type="scientific">Sediminitomix flava</name>
    <dbReference type="NCBI Taxonomy" id="379075"/>
    <lineage>
        <taxon>Bacteria</taxon>
        <taxon>Pseudomonadati</taxon>
        <taxon>Bacteroidota</taxon>
        <taxon>Cytophagia</taxon>
        <taxon>Cytophagales</taxon>
        <taxon>Flammeovirgaceae</taxon>
        <taxon>Sediminitomix</taxon>
    </lineage>
</organism>
<sequence>MNKILRSTFFLGLFFQLTNAFSQGYDLSNIVWTEKIDIEGELPSAMKVFECETTIYNESQQEKSFSGFYTITDLNSDEIAIRTVLGDEAKYPSQHMAELGDDAYMAINAGYFGGNSSYSLLVNNGEVLADNIRALGRDLGTYYPTRGAIGFMENGEVELGWVYNTTSRSETYFYPQPAPNSTAVAPLEIPSASFPENGKMWEPHMAVGGGPVLVKDGILIENYDPEVFYSDITDSKDTPRTVIGYTEDNHLICMVVDGRQTHSRGLPLVEVAKLMMDLGCVDVMNLDGGGSSAMVVNGQVLNKPSDGKERPVPTVLMITKAPKVLDTENEEVYQENADTGVIESETHTSYGSSASRLLPADSESLVTYSFNGIDSRKYEIYAWFDSDEMNATKVDYVVNRGENLEPISFQVNQSEDKEVGFHFLGTVDLGSNDNLVISSSENEEGKYVVVDAIKLVVVGESKLDISFEGGKTGGIFATDEKVENTVSVSSQNSGISLSELTIYAQREGYTSSSHILTQSIEGFEAQVPFEYVVKAANNKKEYIHVVVTDNLGVVSEGSYLLTARNSEPSIKFTENNKTEITKDHPNFSDFSIDLTLRSASATREVDSLVVKREVDGSELVYDEVKFDGTSLEEQYSFLFSLNETEAVSKFSFEMFDDANYSSEAILTLNVTGNLIVLGSDSSLGDDLKVFPIPFEDELTVSSKNIKLLQAIVYDINGKQLLDFVNTKPSTNMKLDLGKLSKGVFLLKVSSEKGEAVKKIIKK</sequence>
<dbReference type="EMBL" id="QGDO01000001">
    <property type="protein sequence ID" value="PWJ43819.1"/>
    <property type="molecule type" value="Genomic_DNA"/>
</dbReference>
<evidence type="ECO:0000259" key="3">
    <source>
        <dbReference type="Pfam" id="PF25275"/>
    </source>
</evidence>
<proteinExistence type="predicted"/>
<evidence type="ECO:0000313" key="4">
    <source>
        <dbReference type="EMBL" id="PWJ43819.1"/>
    </source>
</evidence>
<dbReference type="Pfam" id="PF18962">
    <property type="entry name" value="Por_Secre_tail"/>
    <property type="match status" value="1"/>
</dbReference>
<evidence type="ECO:0000259" key="2">
    <source>
        <dbReference type="Pfam" id="PF18962"/>
    </source>
</evidence>
<dbReference type="Proteomes" id="UP000245535">
    <property type="component" value="Unassembled WGS sequence"/>
</dbReference>
<dbReference type="InterPro" id="IPR018711">
    <property type="entry name" value="NAGPA"/>
</dbReference>
<gene>
    <name evidence="4" type="ORF">BC781_101165</name>
</gene>
<dbReference type="InterPro" id="IPR033803">
    <property type="entry name" value="CBD-like_Golvesin-Xly"/>
</dbReference>
<dbReference type="OrthoDB" id="9809781at2"/>
<feature type="domain" description="Secretion system C-terminal sorting" evidence="2">
    <location>
        <begin position="689"/>
        <end position="760"/>
    </location>
</feature>
<dbReference type="Pfam" id="PF09992">
    <property type="entry name" value="NAGPA"/>
    <property type="match status" value="1"/>
</dbReference>
<dbReference type="NCBIfam" id="TIGR04183">
    <property type="entry name" value="Por_Secre_tail"/>
    <property type="match status" value="1"/>
</dbReference>
<dbReference type="PANTHER" id="PTHR40446:SF2">
    <property type="entry name" value="N-ACETYLGLUCOSAMINE-1-PHOSPHODIESTER ALPHA-N-ACETYLGLUCOSAMINIDASE"/>
    <property type="match status" value="1"/>
</dbReference>
<comment type="caution">
    <text evidence="4">The sequence shown here is derived from an EMBL/GenBank/DDBJ whole genome shotgun (WGS) entry which is preliminary data.</text>
</comment>